<evidence type="ECO:0000313" key="2">
    <source>
        <dbReference type="EMBL" id="EHK62892.1"/>
    </source>
</evidence>
<keyword evidence="3" id="KW-1185">Reference proteome</keyword>
<evidence type="ECO:0008006" key="4">
    <source>
        <dbReference type="Google" id="ProtNLM"/>
    </source>
</evidence>
<dbReference type="OrthoDB" id="8656954at2"/>
<dbReference type="Proteomes" id="UP000003113">
    <property type="component" value="Unassembled WGS sequence"/>
</dbReference>
<keyword evidence="1" id="KW-1133">Transmembrane helix</keyword>
<sequence length="182" mass="18283">MTPGPASGLNALIGQCRRLEAALASGEDAVSSAAMHRFVAQMDAGRTPPGMWSPLALAVLVMAGGLGVGIEVLSLLLGVAGSAMAAFALVVVCAGTALGLAIGVVLLMAGRAAGLVLLKWLSIGLVVVGAFGVIAWTQGDVRAVGPVVAVVGGLGAWLVMNSSGFYVFVGYRVALRWLAGRR</sequence>
<name>H0FFV3_9BURK</name>
<proteinExistence type="predicted"/>
<dbReference type="EMBL" id="AGUF01000102">
    <property type="protein sequence ID" value="EHK62892.1"/>
    <property type="molecule type" value="Genomic_DNA"/>
</dbReference>
<feature type="transmembrane region" description="Helical" evidence="1">
    <location>
        <begin position="83"/>
        <end position="109"/>
    </location>
</feature>
<feature type="transmembrane region" description="Helical" evidence="1">
    <location>
        <begin position="55"/>
        <end position="77"/>
    </location>
</feature>
<dbReference type="AlphaFoldDB" id="H0FFV3"/>
<feature type="transmembrane region" description="Helical" evidence="1">
    <location>
        <begin position="148"/>
        <end position="174"/>
    </location>
</feature>
<comment type="caution">
    <text evidence="2">The sequence shown here is derived from an EMBL/GenBank/DDBJ whole genome shotgun (WGS) entry which is preliminary data.</text>
</comment>
<keyword evidence="1" id="KW-0812">Transmembrane</keyword>
<dbReference type="PATRIC" id="fig|477184.5.peg.5557"/>
<organism evidence="2 3">
    <name type="scientific">Achromobacter arsenitoxydans SY8</name>
    <dbReference type="NCBI Taxonomy" id="477184"/>
    <lineage>
        <taxon>Bacteria</taxon>
        <taxon>Pseudomonadati</taxon>
        <taxon>Pseudomonadota</taxon>
        <taxon>Betaproteobacteria</taxon>
        <taxon>Burkholderiales</taxon>
        <taxon>Alcaligenaceae</taxon>
        <taxon>Achromobacter</taxon>
    </lineage>
</organism>
<keyword evidence="1" id="KW-0472">Membrane</keyword>
<accession>H0FFV3</accession>
<dbReference type="RefSeq" id="WP_008168920.1">
    <property type="nucleotide sequence ID" value="NZ_AGUF01000102.1"/>
</dbReference>
<protein>
    <recommendedName>
        <fullName evidence="4">Transmembrane protein</fullName>
    </recommendedName>
</protein>
<evidence type="ECO:0000256" key="1">
    <source>
        <dbReference type="SAM" id="Phobius"/>
    </source>
</evidence>
<feature type="transmembrane region" description="Helical" evidence="1">
    <location>
        <begin position="116"/>
        <end position="136"/>
    </location>
</feature>
<dbReference type="STRING" id="477184.KYC_28367"/>
<evidence type="ECO:0000313" key="3">
    <source>
        <dbReference type="Proteomes" id="UP000003113"/>
    </source>
</evidence>
<gene>
    <name evidence="2" type="ORF">KYC_28367</name>
</gene>
<reference evidence="2 3" key="1">
    <citation type="journal article" date="2012" name="J. Bacteriol.">
        <title>Genome sequence of the highly efficient arsenite-oxidizing bacterium Achromobacter arsenitoxydans SY8.</title>
        <authorList>
            <person name="Li X."/>
            <person name="Hu Y."/>
            <person name="Gong J."/>
            <person name="Lin Y."/>
            <person name="Johnstone L."/>
            <person name="Rensing C."/>
            <person name="Wang G."/>
        </authorList>
    </citation>
    <scope>NUCLEOTIDE SEQUENCE [LARGE SCALE GENOMIC DNA]</scope>
    <source>
        <strain evidence="2 3">SY8</strain>
    </source>
</reference>